<dbReference type="Proteomes" id="UP000734823">
    <property type="component" value="Unassembled WGS sequence"/>
</dbReference>
<dbReference type="InterPro" id="IPR035906">
    <property type="entry name" value="MetI-like_sf"/>
</dbReference>
<sequence length="321" mass="35589">MSVLASEATARPAPVPVRGSGPRGPRLSTRLRAARVPYLFLLPGFAVFVLVMAYPMAQAFRISLHEWNILPGAESTFVGIANYLRALEDPVFWKALVNTGVYMLATVPAQLALGMLVALLLNRAIKGRTWFRALYYLPVVTSWVVVSLLFRYLFVTDAGLVNYVLVDILHVTDTRIAWLQNRWTAMVAICALGIWKGVGWSMIIFLAALQNVPKELTEAAELDGASPTRRFFSVVLPMLRAAVAFVTIMLVIGGFNAFTSIYLMTGGGPGNDTQVLLTYMYEQAFDFLDFGYGSSIAYILTLIVFALSVVQFRVFRYSEED</sequence>
<dbReference type="SUPFAM" id="SSF161098">
    <property type="entry name" value="MetI-like"/>
    <property type="match status" value="1"/>
</dbReference>
<keyword evidence="3" id="KW-1003">Cell membrane</keyword>
<dbReference type="InterPro" id="IPR000515">
    <property type="entry name" value="MetI-like"/>
</dbReference>
<gene>
    <name evidence="10" type="ORF">GPZ80_15935</name>
</gene>
<dbReference type="PANTHER" id="PTHR30193:SF37">
    <property type="entry name" value="INNER MEMBRANE ABC TRANSPORTER PERMEASE PROTEIN YCJO"/>
    <property type="match status" value="1"/>
</dbReference>
<reference evidence="10 11" key="1">
    <citation type="submission" date="2020-06" db="EMBL/GenBank/DDBJ databases">
        <title>Actinokineospora xiongansis sp. nov., isolated from soil of Baiyangdian.</title>
        <authorList>
            <person name="Zhang X."/>
        </authorList>
    </citation>
    <scope>NUCLEOTIDE SEQUENCE [LARGE SCALE GENOMIC DNA]</scope>
    <source>
        <strain evidence="10 11">HBU206404</strain>
    </source>
</reference>
<feature type="domain" description="ABC transmembrane type-1" evidence="9">
    <location>
        <begin position="96"/>
        <end position="311"/>
    </location>
</feature>
<evidence type="ECO:0000256" key="2">
    <source>
        <dbReference type="ARBA" id="ARBA00022448"/>
    </source>
</evidence>
<feature type="transmembrane region" description="Helical" evidence="7">
    <location>
        <begin position="101"/>
        <end position="121"/>
    </location>
</feature>
<keyword evidence="6 7" id="KW-0472">Membrane</keyword>
<evidence type="ECO:0000256" key="4">
    <source>
        <dbReference type="ARBA" id="ARBA00022692"/>
    </source>
</evidence>
<feature type="transmembrane region" description="Helical" evidence="7">
    <location>
        <begin position="296"/>
        <end position="315"/>
    </location>
</feature>
<dbReference type="EMBL" id="JABVED010000008">
    <property type="protein sequence ID" value="MBC6448667.1"/>
    <property type="molecule type" value="Genomic_DNA"/>
</dbReference>
<keyword evidence="5 7" id="KW-1133">Transmembrane helix</keyword>
<accession>A0ABR7L7J9</accession>
<evidence type="ECO:0000256" key="7">
    <source>
        <dbReference type="RuleBase" id="RU363032"/>
    </source>
</evidence>
<evidence type="ECO:0000313" key="10">
    <source>
        <dbReference type="EMBL" id="MBC6448667.1"/>
    </source>
</evidence>
<feature type="region of interest" description="Disordered" evidence="8">
    <location>
        <begin position="1"/>
        <end position="24"/>
    </location>
</feature>
<dbReference type="CDD" id="cd06261">
    <property type="entry name" value="TM_PBP2"/>
    <property type="match status" value="1"/>
</dbReference>
<evidence type="ECO:0000256" key="3">
    <source>
        <dbReference type="ARBA" id="ARBA00022475"/>
    </source>
</evidence>
<keyword evidence="2 7" id="KW-0813">Transport</keyword>
<evidence type="ECO:0000313" key="11">
    <source>
        <dbReference type="Proteomes" id="UP000734823"/>
    </source>
</evidence>
<comment type="subcellular location">
    <subcellularLocation>
        <location evidence="1 7">Cell membrane</location>
        <topology evidence="1 7">Multi-pass membrane protein</topology>
    </subcellularLocation>
</comment>
<comment type="similarity">
    <text evidence="7">Belongs to the binding-protein-dependent transport system permease family.</text>
</comment>
<feature type="transmembrane region" description="Helical" evidence="7">
    <location>
        <begin position="239"/>
        <end position="263"/>
    </location>
</feature>
<keyword evidence="4 7" id="KW-0812">Transmembrane</keyword>
<evidence type="ECO:0000259" key="9">
    <source>
        <dbReference type="PROSITE" id="PS50928"/>
    </source>
</evidence>
<dbReference type="Gene3D" id="1.10.3720.10">
    <property type="entry name" value="MetI-like"/>
    <property type="match status" value="1"/>
</dbReference>
<dbReference type="Pfam" id="PF00528">
    <property type="entry name" value="BPD_transp_1"/>
    <property type="match status" value="1"/>
</dbReference>
<dbReference type="InterPro" id="IPR051393">
    <property type="entry name" value="ABC_transporter_permease"/>
</dbReference>
<proteinExistence type="inferred from homology"/>
<feature type="transmembrane region" description="Helical" evidence="7">
    <location>
        <begin position="133"/>
        <end position="154"/>
    </location>
</feature>
<evidence type="ECO:0000256" key="6">
    <source>
        <dbReference type="ARBA" id="ARBA00023136"/>
    </source>
</evidence>
<name>A0ABR7L7J9_9PSEU</name>
<feature type="transmembrane region" description="Helical" evidence="7">
    <location>
        <begin position="183"/>
        <end position="209"/>
    </location>
</feature>
<comment type="caution">
    <text evidence="10">The sequence shown here is derived from an EMBL/GenBank/DDBJ whole genome shotgun (WGS) entry which is preliminary data.</text>
</comment>
<evidence type="ECO:0000256" key="8">
    <source>
        <dbReference type="SAM" id="MobiDB-lite"/>
    </source>
</evidence>
<organism evidence="10 11">
    <name type="scientific">Actinokineospora xionganensis</name>
    <dbReference type="NCBI Taxonomy" id="2684470"/>
    <lineage>
        <taxon>Bacteria</taxon>
        <taxon>Bacillati</taxon>
        <taxon>Actinomycetota</taxon>
        <taxon>Actinomycetes</taxon>
        <taxon>Pseudonocardiales</taxon>
        <taxon>Pseudonocardiaceae</taxon>
        <taxon>Actinokineospora</taxon>
    </lineage>
</organism>
<keyword evidence="11" id="KW-1185">Reference proteome</keyword>
<protein>
    <submittedName>
        <fullName evidence="10">Sugar ABC transporter permease</fullName>
    </submittedName>
</protein>
<dbReference type="PROSITE" id="PS50928">
    <property type="entry name" value="ABC_TM1"/>
    <property type="match status" value="1"/>
</dbReference>
<dbReference type="PANTHER" id="PTHR30193">
    <property type="entry name" value="ABC TRANSPORTER PERMEASE PROTEIN"/>
    <property type="match status" value="1"/>
</dbReference>
<evidence type="ECO:0000256" key="5">
    <source>
        <dbReference type="ARBA" id="ARBA00022989"/>
    </source>
</evidence>
<dbReference type="RefSeq" id="WP_187221146.1">
    <property type="nucleotide sequence ID" value="NZ_JABVED010000008.1"/>
</dbReference>
<evidence type="ECO:0000256" key="1">
    <source>
        <dbReference type="ARBA" id="ARBA00004651"/>
    </source>
</evidence>
<feature type="transmembrane region" description="Helical" evidence="7">
    <location>
        <begin position="36"/>
        <end position="57"/>
    </location>
</feature>